<evidence type="ECO:0000313" key="2">
    <source>
        <dbReference type="EMBL" id="OLR56689.1"/>
    </source>
</evidence>
<dbReference type="SUPFAM" id="SSF47413">
    <property type="entry name" value="lambda repressor-like DNA-binding domains"/>
    <property type="match status" value="1"/>
</dbReference>
<dbReference type="Pfam" id="PF01381">
    <property type="entry name" value="HTH_3"/>
    <property type="match status" value="1"/>
</dbReference>
<evidence type="ECO:0000259" key="1">
    <source>
        <dbReference type="Pfam" id="PF01381"/>
    </source>
</evidence>
<gene>
    <name evidence="2" type="ORF">BHK98_11810</name>
</gene>
<name>A0A1Q9JKG0_9FIRM</name>
<protein>
    <submittedName>
        <fullName evidence="2">Transcriptional regulator</fullName>
    </submittedName>
</protein>
<dbReference type="Proteomes" id="UP000187404">
    <property type="component" value="Unassembled WGS sequence"/>
</dbReference>
<dbReference type="RefSeq" id="WP_075714507.1">
    <property type="nucleotide sequence ID" value="NZ_MJIE01000001.1"/>
</dbReference>
<dbReference type="AlphaFoldDB" id="A0A1Q9JKG0"/>
<dbReference type="EMBL" id="MJIE01000001">
    <property type="protein sequence ID" value="OLR56689.1"/>
    <property type="molecule type" value="Genomic_DNA"/>
</dbReference>
<sequence>MLKNNIEMDVKMRCIEKSTTQAKIAENIGTSPSYVNKIVRSKEQIMNKTFLAMMEDLGFDVELHYVEREDKK</sequence>
<keyword evidence="3" id="KW-1185">Reference proteome</keyword>
<organism evidence="2 3">
    <name type="scientific">Hornefia porci</name>
    <dbReference type="NCBI Taxonomy" id="2652292"/>
    <lineage>
        <taxon>Bacteria</taxon>
        <taxon>Bacillati</taxon>
        <taxon>Bacillota</taxon>
        <taxon>Clostridia</taxon>
        <taxon>Peptostreptococcales</taxon>
        <taxon>Anaerovoracaceae</taxon>
        <taxon>Hornefia</taxon>
    </lineage>
</organism>
<accession>A0A1Q9JKG0</accession>
<feature type="domain" description="HTH cro/C1-type" evidence="1">
    <location>
        <begin position="12"/>
        <end position="60"/>
    </location>
</feature>
<dbReference type="STRING" id="1261640.BHK98_11810"/>
<reference evidence="2 3" key="1">
    <citation type="journal article" date="2016" name="Appl. Environ. Microbiol.">
        <title>Function and Phylogeny of Bacterial Butyryl Coenzyme A:Acetate Transferases and Their Diversity in the Proximal Colon of Swine.</title>
        <authorList>
            <person name="Trachsel J."/>
            <person name="Bayles D.O."/>
            <person name="Looft T."/>
            <person name="Levine U.Y."/>
            <person name="Allen H.K."/>
        </authorList>
    </citation>
    <scope>NUCLEOTIDE SEQUENCE [LARGE SCALE GENOMIC DNA]</scope>
    <source>
        <strain evidence="2 3">68-3-10</strain>
    </source>
</reference>
<dbReference type="GO" id="GO:0003677">
    <property type="term" value="F:DNA binding"/>
    <property type="evidence" value="ECO:0007669"/>
    <property type="project" value="InterPro"/>
</dbReference>
<dbReference type="Gene3D" id="1.10.260.40">
    <property type="entry name" value="lambda repressor-like DNA-binding domains"/>
    <property type="match status" value="1"/>
</dbReference>
<dbReference type="InterPro" id="IPR001387">
    <property type="entry name" value="Cro/C1-type_HTH"/>
</dbReference>
<dbReference type="OrthoDB" id="1701858at2"/>
<evidence type="ECO:0000313" key="3">
    <source>
        <dbReference type="Proteomes" id="UP000187404"/>
    </source>
</evidence>
<proteinExistence type="predicted"/>
<comment type="caution">
    <text evidence="2">The sequence shown here is derived from an EMBL/GenBank/DDBJ whole genome shotgun (WGS) entry which is preliminary data.</text>
</comment>
<dbReference type="InterPro" id="IPR010982">
    <property type="entry name" value="Lambda_DNA-bd_dom_sf"/>
</dbReference>